<dbReference type="EMBL" id="ATDP01000089">
    <property type="protein sequence ID" value="EQB14930.1"/>
    <property type="molecule type" value="Genomic_DNA"/>
</dbReference>
<feature type="domain" description="HTH tetR-type" evidence="3">
    <location>
        <begin position="13"/>
        <end position="73"/>
    </location>
</feature>
<comment type="caution">
    <text evidence="4">The sequence shown here is derived from an EMBL/GenBank/DDBJ whole genome shotgun (WGS) entry which is preliminary data.</text>
</comment>
<dbReference type="Gene3D" id="1.10.357.10">
    <property type="entry name" value="Tetracycline Repressor, domain 2"/>
    <property type="match status" value="1"/>
</dbReference>
<keyword evidence="5" id="KW-1185">Reference proteome</keyword>
<name>T0ISX8_9SPHN</name>
<organism evidence="4 5">
    <name type="scientific">Sphingobium lactosutens DS20</name>
    <dbReference type="NCBI Taxonomy" id="1331060"/>
    <lineage>
        <taxon>Bacteria</taxon>
        <taxon>Pseudomonadati</taxon>
        <taxon>Pseudomonadota</taxon>
        <taxon>Alphaproteobacteria</taxon>
        <taxon>Sphingomonadales</taxon>
        <taxon>Sphingomonadaceae</taxon>
        <taxon>Sphingobium</taxon>
    </lineage>
</organism>
<evidence type="ECO:0000259" key="3">
    <source>
        <dbReference type="PROSITE" id="PS50977"/>
    </source>
</evidence>
<dbReference type="AlphaFoldDB" id="T0ISX8"/>
<dbReference type="PROSITE" id="PS50977">
    <property type="entry name" value="HTH_TETR_2"/>
    <property type="match status" value="1"/>
</dbReference>
<dbReference type="PANTHER" id="PTHR30055">
    <property type="entry name" value="HTH-TYPE TRANSCRIPTIONAL REGULATOR RUTR"/>
    <property type="match status" value="1"/>
</dbReference>
<feature type="DNA-binding region" description="H-T-H motif" evidence="2">
    <location>
        <begin position="36"/>
        <end position="55"/>
    </location>
</feature>
<evidence type="ECO:0000313" key="4">
    <source>
        <dbReference type="EMBL" id="EQB14930.1"/>
    </source>
</evidence>
<protein>
    <recommendedName>
        <fullName evidence="3">HTH tetR-type domain-containing protein</fullName>
    </recommendedName>
</protein>
<dbReference type="eggNOG" id="COG1309">
    <property type="taxonomic scope" value="Bacteria"/>
</dbReference>
<dbReference type="InterPro" id="IPR009057">
    <property type="entry name" value="Homeodomain-like_sf"/>
</dbReference>
<dbReference type="PANTHER" id="PTHR30055:SF146">
    <property type="entry name" value="HTH-TYPE TRANSCRIPTIONAL DUAL REGULATOR CECR"/>
    <property type="match status" value="1"/>
</dbReference>
<dbReference type="PROSITE" id="PS01081">
    <property type="entry name" value="HTH_TETR_1"/>
    <property type="match status" value="1"/>
</dbReference>
<dbReference type="RefSeq" id="WP_021226126.1">
    <property type="nucleotide sequence ID" value="NZ_ATDP01000089.1"/>
</dbReference>
<dbReference type="OrthoDB" id="9816431at2"/>
<dbReference type="SUPFAM" id="SSF46689">
    <property type="entry name" value="Homeodomain-like"/>
    <property type="match status" value="1"/>
</dbReference>
<evidence type="ECO:0000313" key="5">
    <source>
        <dbReference type="Proteomes" id="UP000015531"/>
    </source>
</evidence>
<gene>
    <name evidence="4" type="ORF">RLDS_12225</name>
</gene>
<dbReference type="InterPro" id="IPR023772">
    <property type="entry name" value="DNA-bd_HTH_TetR-type_CS"/>
</dbReference>
<accession>T0ISX8</accession>
<keyword evidence="1 2" id="KW-0238">DNA-binding</keyword>
<dbReference type="InterPro" id="IPR050109">
    <property type="entry name" value="HTH-type_TetR-like_transc_reg"/>
</dbReference>
<dbReference type="Proteomes" id="UP000015531">
    <property type="component" value="Unassembled WGS sequence"/>
</dbReference>
<evidence type="ECO:0000256" key="2">
    <source>
        <dbReference type="PROSITE-ProRule" id="PRU00335"/>
    </source>
</evidence>
<reference evidence="4 5" key="1">
    <citation type="journal article" date="2013" name="Genome Announc.">
        <title>Draft Genome Sequence of Sphingobium lactosutens Strain DS20T, Isolated from a Hexachlorocyclohexane Dumpsite.</title>
        <authorList>
            <person name="Kumar R."/>
            <person name="Dwivedi V."/>
            <person name="Negi V."/>
            <person name="Khurana J.P."/>
            <person name="Lal R."/>
        </authorList>
    </citation>
    <scope>NUCLEOTIDE SEQUENCE [LARGE SCALE GENOMIC DNA]</scope>
    <source>
        <strain evidence="4 5">DS20</strain>
    </source>
</reference>
<sequence>MARSGRPTKEQSEELSRRIIGVATSMFLDKGYAATTIEELACELRASKRSIYNRFADKASLFKAVTVSYAAQSLQTIDHCITHGSPPEEQIHQACLNVLGLFLTPDVVAIERVVVHEAGQFPEIVPILESARLSAMHRLQPAIAALGRWSVDEAHTRDAAQILWDLTIAAQVRGAALGLWRPEVTEQTRTEMRKRINLFLHGYAALIQSQEANAPVETEGERLQ</sequence>
<dbReference type="GO" id="GO:0000976">
    <property type="term" value="F:transcription cis-regulatory region binding"/>
    <property type="evidence" value="ECO:0007669"/>
    <property type="project" value="TreeGrafter"/>
</dbReference>
<dbReference type="Pfam" id="PF00440">
    <property type="entry name" value="TetR_N"/>
    <property type="match status" value="1"/>
</dbReference>
<proteinExistence type="predicted"/>
<dbReference type="InterPro" id="IPR039536">
    <property type="entry name" value="TetR_C_Proteobacteria"/>
</dbReference>
<dbReference type="Pfam" id="PF14246">
    <property type="entry name" value="TetR_C_7"/>
    <property type="match status" value="1"/>
</dbReference>
<evidence type="ECO:0000256" key="1">
    <source>
        <dbReference type="ARBA" id="ARBA00023125"/>
    </source>
</evidence>
<dbReference type="GO" id="GO:0003700">
    <property type="term" value="F:DNA-binding transcription factor activity"/>
    <property type="evidence" value="ECO:0007669"/>
    <property type="project" value="TreeGrafter"/>
</dbReference>
<dbReference type="InterPro" id="IPR001647">
    <property type="entry name" value="HTH_TetR"/>
</dbReference>